<dbReference type="PANTHER" id="PTHR43685:SF11">
    <property type="entry name" value="GLYCOSYLTRANSFERASE TAGX-RELATED"/>
    <property type="match status" value="1"/>
</dbReference>
<reference evidence="3" key="1">
    <citation type="submission" date="2023-07" db="EMBL/GenBank/DDBJ databases">
        <title>Draft genome sequence of Agarivorans aestuarii strain ZMCS4, a CAZymes producing bacteria isolated from the marine brown algae Clodostephus spongiosus.</title>
        <authorList>
            <person name="Lorente B."/>
            <person name="Cabral C."/>
            <person name="Frias J."/>
            <person name="Faria J."/>
            <person name="Toubarro D."/>
        </authorList>
    </citation>
    <scope>NUCLEOTIDE SEQUENCE [LARGE SCALE GENOMIC DNA]</scope>
    <source>
        <strain evidence="3">ZMCS4</strain>
    </source>
</reference>
<dbReference type="InterPro" id="IPR050834">
    <property type="entry name" value="Glycosyltransf_2"/>
</dbReference>
<evidence type="ECO:0000259" key="1">
    <source>
        <dbReference type="Pfam" id="PF00535"/>
    </source>
</evidence>
<dbReference type="InterPro" id="IPR001173">
    <property type="entry name" value="Glyco_trans_2-like"/>
</dbReference>
<dbReference type="SUPFAM" id="SSF53448">
    <property type="entry name" value="Nucleotide-diphospho-sugar transferases"/>
    <property type="match status" value="1"/>
</dbReference>
<accession>A0ABU7G7V7</accession>
<gene>
    <name evidence="2" type="ORF">SNR37_000690</name>
</gene>
<dbReference type="Pfam" id="PF00535">
    <property type="entry name" value="Glycos_transf_2"/>
    <property type="match status" value="1"/>
</dbReference>
<keyword evidence="2" id="KW-0808">Transferase</keyword>
<keyword evidence="2" id="KW-0328">Glycosyltransferase</keyword>
<dbReference type="Gene3D" id="3.90.550.10">
    <property type="entry name" value="Spore Coat Polysaccharide Biosynthesis Protein SpsA, Chain A"/>
    <property type="match status" value="1"/>
</dbReference>
<dbReference type="CDD" id="cd00761">
    <property type="entry name" value="Glyco_tranf_GTA_type"/>
    <property type="match status" value="1"/>
</dbReference>
<keyword evidence="3" id="KW-1185">Reference proteome</keyword>
<evidence type="ECO:0000313" key="2">
    <source>
        <dbReference type="EMBL" id="MEE1675365.1"/>
    </source>
</evidence>
<comment type="caution">
    <text evidence="2">The sequence shown here is derived from an EMBL/GenBank/DDBJ whole genome shotgun (WGS) entry which is preliminary data.</text>
</comment>
<dbReference type="InterPro" id="IPR029044">
    <property type="entry name" value="Nucleotide-diphossugar_trans"/>
</dbReference>
<dbReference type="Proteomes" id="UP001310248">
    <property type="component" value="Unassembled WGS sequence"/>
</dbReference>
<dbReference type="PANTHER" id="PTHR43685">
    <property type="entry name" value="GLYCOSYLTRANSFERASE"/>
    <property type="match status" value="1"/>
</dbReference>
<dbReference type="EMBL" id="JAYDYW010000012">
    <property type="protein sequence ID" value="MEE1675365.1"/>
    <property type="molecule type" value="Genomic_DNA"/>
</dbReference>
<name>A0ABU7G7V7_9ALTE</name>
<dbReference type="GO" id="GO:0016757">
    <property type="term" value="F:glycosyltransferase activity"/>
    <property type="evidence" value="ECO:0007669"/>
    <property type="project" value="UniProtKB-KW"/>
</dbReference>
<dbReference type="RefSeq" id="WP_329776289.1">
    <property type="nucleotide sequence ID" value="NZ_JAYDYW010000012.1"/>
</dbReference>
<sequence length="299" mass="33272">MTVAVSIIMPAYNSAAFIDKAIESILAQSFDDYEIIVVDDGSKDDTVASLQKYEAKIQLISQQNGGASKARNTGIKAAKGEFVAFLDSDDLWRPQKLMDQVKAMRAQPDWVACYTETSYKAEEETLKQQSEHAPELVSKDLQQVFLHPYLVTSSFMVRREVLNKVGLFDESLKTAEDIDLYLRIAEQGLIGLLQKSLVWKADIEGSLGSLLSSYQDNLDVVDAFLARQASESTSWGALVDKVKAKIYLDWGKDLLWNEQCLAAFKALSQSLSLKFSRATVWLMLKALIKAALSPLRGSK</sequence>
<feature type="domain" description="Glycosyltransferase 2-like" evidence="1">
    <location>
        <begin position="6"/>
        <end position="165"/>
    </location>
</feature>
<protein>
    <submittedName>
        <fullName evidence="2">Glycosyltransferase family A protein</fullName>
        <ecNumber evidence="2">2.4.-.-</ecNumber>
    </submittedName>
</protein>
<proteinExistence type="predicted"/>
<reference evidence="2 3" key="2">
    <citation type="submission" date="2023-12" db="EMBL/GenBank/DDBJ databases">
        <authorList>
            <consortium name="Cladostephus spongiosus"/>
            <person name="Lorente B."/>
            <person name="Cabral C."/>
            <person name="Frias J."/>
            <person name="Faria J."/>
            <person name="Toubarro D."/>
        </authorList>
    </citation>
    <scope>NUCLEOTIDE SEQUENCE [LARGE SCALE GENOMIC DNA]</scope>
    <source>
        <strain evidence="2 3">ZMCS4</strain>
    </source>
</reference>
<evidence type="ECO:0000313" key="3">
    <source>
        <dbReference type="Proteomes" id="UP001310248"/>
    </source>
</evidence>
<dbReference type="EC" id="2.4.-.-" evidence="2"/>
<organism evidence="2 3">
    <name type="scientific">Agarivorans aestuarii</name>
    <dbReference type="NCBI Taxonomy" id="1563703"/>
    <lineage>
        <taxon>Bacteria</taxon>
        <taxon>Pseudomonadati</taxon>
        <taxon>Pseudomonadota</taxon>
        <taxon>Gammaproteobacteria</taxon>
        <taxon>Alteromonadales</taxon>
        <taxon>Alteromonadaceae</taxon>
        <taxon>Agarivorans</taxon>
    </lineage>
</organism>